<organism evidence="1 2">
    <name type="scientific">Panagrolaimus sp. JU765</name>
    <dbReference type="NCBI Taxonomy" id="591449"/>
    <lineage>
        <taxon>Eukaryota</taxon>
        <taxon>Metazoa</taxon>
        <taxon>Ecdysozoa</taxon>
        <taxon>Nematoda</taxon>
        <taxon>Chromadorea</taxon>
        <taxon>Rhabditida</taxon>
        <taxon>Tylenchina</taxon>
        <taxon>Panagrolaimomorpha</taxon>
        <taxon>Panagrolaimoidea</taxon>
        <taxon>Panagrolaimidae</taxon>
        <taxon>Panagrolaimus</taxon>
    </lineage>
</organism>
<evidence type="ECO:0000313" key="1">
    <source>
        <dbReference type="Proteomes" id="UP000887576"/>
    </source>
</evidence>
<evidence type="ECO:0000313" key="2">
    <source>
        <dbReference type="WBParaSite" id="JU765_v2.g4675.t1"/>
    </source>
</evidence>
<proteinExistence type="predicted"/>
<dbReference type="Proteomes" id="UP000887576">
    <property type="component" value="Unplaced"/>
</dbReference>
<sequence>MRDNAEFIHIEKIENADQNEWMKINVLYTEYRSVIPHYDDESLDQWFPRNQYGNPFERVETINKALGTTIAIIKPEMLVETLKKLDDGRLQL</sequence>
<protein>
    <submittedName>
        <fullName evidence="2">Uncharacterized protein</fullName>
    </submittedName>
</protein>
<name>A0AC34R969_9BILA</name>
<dbReference type="WBParaSite" id="JU765_v2.g4675.t1">
    <property type="protein sequence ID" value="JU765_v2.g4675.t1"/>
    <property type="gene ID" value="JU765_v2.g4675"/>
</dbReference>
<accession>A0AC34R969</accession>
<reference evidence="2" key="1">
    <citation type="submission" date="2022-11" db="UniProtKB">
        <authorList>
            <consortium name="WormBaseParasite"/>
        </authorList>
    </citation>
    <scope>IDENTIFICATION</scope>
</reference>